<gene>
    <name evidence="3" type="ordered locus">Bsel_1589</name>
</gene>
<dbReference type="EMBL" id="CP001791">
    <property type="protein sequence ID" value="ADH99099.1"/>
    <property type="molecule type" value="Genomic_DNA"/>
</dbReference>
<dbReference type="PANTHER" id="PTHR46268:SF6">
    <property type="entry name" value="UNIVERSAL STRESS PROTEIN UP12"/>
    <property type="match status" value="1"/>
</dbReference>
<protein>
    <submittedName>
        <fullName evidence="3">UspA domain protein</fullName>
    </submittedName>
</protein>
<dbReference type="HOGENOM" id="CLU_049301_16_2_9"/>
<dbReference type="Gene3D" id="3.40.50.620">
    <property type="entry name" value="HUPs"/>
    <property type="match status" value="1"/>
</dbReference>
<dbReference type="Proteomes" id="UP000000271">
    <property type="component" value="Chromosome"/>
</dbReference>
<organism evidence="3 4">
    <name type="scientific">Bacillus selenitireducens (strain ATCC 700615 / DSM 15326 / MLS10)</name>
    <dbReference type="NCBI Taxonomy" id="439292"/>
    <lineage>
        <taxon>Bacteria</taxon>
        <taxon>Bacillati</taxon>
        <taxon>Bacillota</taxon>
        <taxon>Bacilli</taxon>
        <taxon>Bacillales</taxon>
        <taxon>Bacillaceae</taxon>
        <taxon>Salisediminibacterium</taxon>
    </lineage>
</organism>
<feature type="domain" description="UspA" evidence="2">
    <location>
        <begin position="2"/>
        <end position="137"/>
    </location>
</feature>
<reference evidence="3" key="1">
    <citation type="submission" date="2009-10" db="EMBL/GenBank/DDBJ databases">
        <title>Complete sequence of Bacillus selenitireducens MLS10.</title>
        <authorList>
            <consortium name="US DOE Joint Genome Institute"/>
            <person name="Lucas S."/>
            <person name="Copeland A."/>
            <person name="Lapidus A."/>
            <person name="Glavina del Rio T."/>
            <person name="Dalin E."/>
            <person name="Tice H."/>
            <person name="Bruce D."/>
            <person name="Goodwin L."/>
            <person name="Pitluck S."/>
            <person name="Sims D."/>
            <person name="Brettin T."/>
            <person name="Detter J.C."/>
            <person name="Han C."/>
            <person name="Larimer F."/>
            <person name="Land M."/>
            <person name="Hauser L."/>
            <person name="Kyrpides N."/>
            <person name="Ovchinnikova G."/>
            <person name="Stolz J."/>
        </authorList>
    </citation>
    <scope>NUCLEOTIDE SEQUENCE [LARGE SCALE GENOMIC DNA]</scope>
    <source>
        <strain evidence="3">MLS10</strain>
    </source>
</reference>
<accession>D6XTG3</accession>
<proteinExistence type="inferred from homology"/>
<dbReference type="Pfam" id="PF00582">
    <property type="entry name" value="Usp"/>
    <property type="match status" value="1"/>
</dbReference>
<dbReference type="STRING" id="439292.Bsel_1589"/>
<dbReference type="AlphaFoldDB" id="D6XTG3"/>
<dbReference type="InterPro" id="IPR006015">
    <property type="entry name" value="Universal_stress_UspA"/>
</dbReference>
<evidence type="ECO:0000259" key="2">
    <source>
        <dbReference type="Pfam" id="PF00582"/>
    </source>
</evidence>
<comment type="similarity">
    <text evidence="1">Belongs to the universal stress protein A family.</text>
</comment>
<dbReference type="InterPro" id="IPR006016">
    <property type="entry name" value="UspA"/>
</dbReference>
<dbReference type="CDD" id="cd00293">
    <property type="entry name" value="USP-like"/>
    <property type="match status" value="1"/>
</dbReference>
<name>D6XTG3_BACIE</name>
<sequence length="140" mass="15235">MIIVPVDGSDRSVEVLTYAKEMAEKYKTELLLINVQPKNDGTFSIEHVDDADWIKGKEEFGMERLREAAERLTGDVPVSMKVRFGIPSIEITSEAKEQGAMCIVMGSRGNGPVVSAILGSVSYGVLHLSPCPVTIIPSKL</sequence>
<dbReference type="OrthoDB" id="9777884at2"/>
<dbReference type="eggNOG" id="COG0589">
    <property type="taxonomic scope" value="Bacteria"/>
</dbReference>
<evidence type="ECO:0000313" key="3">
    <source>
        <dbReference type="EMBL" id="ADH99099.1"/>
    </source>
</evidence>
<dbReference type="RefSeq" id="WP_013172523.1">
    <property type="nucleotide sequence ID" value="NC_014219.1"/>
</dbReference>
<dbReference type="PRINTS" id="PR01438">
    <property type="entry name" value="UNVRSLSTRESS"/>
</dbReference>
<keyword evidence="4" id="KW-1185">Reference proteome</keyword>
<evidence type="ECO:0000256" key="1">
    <source>
        <dbReference type="ARBA" id="ARBA00008791"/>
    </source>
</evidence>
<dbReference type="KEGG" id="bse:Bsel_1589"/>
<dbReference type="InterPro" id="IPR014729">
    <property type="entry name" value="Rossmann-like_a/b/a_fold"/>
</dbReference>
<dbReference type="PANTHER" id="PTHR46268">
    <property type="entry name" value="STRESS RESPONSE PROTEIN NHAX"/>
    <property type="match status" value="1"/>
</dbReference>
<dbReference type="SUPFAM" id="SSF52402">
    <property type="entry name" value="Adenine nucleotide alpha hydrolases-like"/>
    <property type="match status" value="1"/>
</dbReference>
<evidence type="ECO:0000313" key="4">
    <source>
        <dbReference type="Proteomes" id="UP000000271"/>
    </source>
</evidence>